<dbReference type="InterPro" id="IPR000673">
    <property type="entry name" value="Sig_transdc_resp-reg_Me-estase"/>
</dbReference>
<dbReference type="GO" id="GO:0008757">
    <property type="term" value="F:S-adenosylmethionine-dependent methyltransferase activity"/>
    <property type="evidence" value="ECO:0007669"/>
    <property type="project" value="InterPro"/>
</dbReference>
<dbReference type="Proteomes" id="UP000199766">
    <property type="component" value="Unassembled WGS sequence"/>
</dbReference>
<dbReference type="SUPFAM" id="SSF55785">
    <property type="entry name" value="PYP-like sensor domain (PAS domain)"/>
    <property type="match status" value="1"/>
</dbReference>
<dbReference type="Gene3D" id="3.30.450.20">
    <property type="entry name" value="PAS domain"/>
    <property type="match status" value="1"/>
</dbReference>
<organism evidence="6 7">
    <name type="scientific">Giesbergeria anulus</name>
    <dbReference type="NCBI Taxonomy" id="180197"/>
    <lineage>
        <taxon>Bacteria</taxon>
        <taxon>Pseudomonadati</taxon>
        <taxon>Pseudomonadota</taxon>
        <taxon>Betaproteobacteria</taxon>
        <taxon>Burkholderiales</taxon>
        <taxon>Comamonadaceae</taxon>
        <taxon>Giesbergeria</taxon>
    </lineage>
</organism>
<evidence type="ECO:0000256" key="2">
    <source>
        <dbReference type="SAM" id="MobiDB-lite"/>
    </source>
</evidence>
<dbReference type="InterPro" id="IPR022642">
    <property type="entry name" value="CheR_C"/>
</dbReference>
<evidence type="ECO:0000259" key="4">
    <source>
        <dbReference type="PROSITE" id="PS50122"/>
    </source>
</evidence>
<dbReference type="InterPro" id="IPR029063">
    <property type="entry name" value="SAM-dependent_MTases_sf"/>
</dbReference>
<evidence type="ECO:0000256" key="1">
    <source>
        <dbReference type="PROSITE-ProRule" id="PRU00050"/>
    </source>
</evidence>
<dbReference type="GO" id="GO:0005737">
    <property type="term" value="C:cytoplasm"/>
    <property type="evidence" value="ECO:0007669"/>
    <property type="project" value="InterPro"/>
</dbReference>
<keyword evidence="7" id="KW-1185">Reference proteome</keyword>
<dbReference type="Pfam" id="PF01739">
    <property type="entry name" value="CheR"/>
    <property type="match status" value="1"/>
</dbReference>
<feature type="active site" evidence="1">
    <location>
        <position position="154"/>
    </location>
</feature>
<dbReference type="InterPro" id="IPR022641">
    <property type="entry name" value="CheR_N"/>
</dbReference>
<dbReference type="InterPro" id="IPR050903">
    <property type="entry name" value="Bact_Chemotaxis_MeTrfase"/>
</dbReference>
<dbReference type="PANTHER" id="PTHR24422:SF27">
    <property type="entry name" value="PROTEIN-GLUTAMATE O-METHYLTRANSFERASE"/>
    <property type="match status" value="1"/>
</dbReference>
<dbReference type="SUPFAM" id="SSF53335">
    <property type="entry name" value="S-adenosyl-L-methionine-dependent methyltransferases"/>
    <property type="match status" value="1"/>
</dbReference>
<dbReference type="Gene3D" id="3.40.50.180">
    <property type="entry name" value="Methylesterase CheB, C-terminal domain"/>
    <property type="match status" value="1"/>
</dbReference>
<dbReference type="SUPFAM" id="SSF52738">
    <property type="entry name" value="Methylesterase CheB, C-terminal domain"/>
    <property type="match status" value="1"/>
</dbReference>
<dbReference type="Gene3D" id="1.10.287.620">
    <property type="entry name" value="Helix Hairpins"/>
    <property type="match status" value="1"/>
</dbReference>
<evidence type="ECO:0000259" key="3">
    <source>
        <dbReference type="PROSITE" id="PS50113"/>
    </source>
</evidence>
<protein>
    <submittedName>
        <fullName evidence="6">Two-component system, chemotaxis family, CheB/CheR fusion protein</fullName>
    </submittedName>
</protein>
<dbReference type="InterPro" id="IPR000780">
    <property type="entry name" value="CheR_MeTrfase"/>
</dbReference>
<dbReference type="PROSITE" id="PS50122">
    <property type="entry name" value="CHEB"/>
    <property type="match status" value="1"/>
</dbReference>
<dbReference type="Pfam" id="PF03705">
    <property type="entry name" value="CheR_N"/>
    <property type="match status" value="1"/>
</dbReference>
<feature type="domain" description="CheB-type methylesterase" evidence="4">
    <location>
        <begin position="23"/>
        <end position="212"/>
    </location>
</feature>
<dbReference type="AlphaFoldDB" id="A0A1H9DT50"/>
<accession>A0A1H9DT50</accession>
<evidence type="ECO:0000313" key="7">
    <source>
        <dbReference type="Proteomes" id="UP000199766"/>
    </source>
</evidence>
<feature type="domain" description="CheR-type methyltransferase" evidence="5">
    <location>
        <begin position="230"/>
        <end position="492"/>
    </location>
</feature>
<reference evidence="6 7" key="1">
    <citation type="submission" date="2016-10" db="EMBL/GenBank/DDBJ databases">
        <authorList>
            <person name="de Groot N.N."/>
        </authorList>
    </citation>
    <scope>NUCLEOTIDE SEQUENCE [LARGE SCALE GENOMIC DNA]</scope>
    <source>
        <strain evidence="6 7">ATCC 35958</strain>
    </source>
</reference>
<feature type="active site" evidence="1">
    <location>
        <position position="62"/>
    </location>
</feature>
<dbReference type="Gene3D" id="3.40.50.150">
    <property type="entry name" value="Vaccinia Virus protein VP39"/>
    <property type="match status" value="1"/>
</dbReference>
<keyword evidence="1" id="KW-0378">Hydrolase</keyword>
<dbReference type="InterPro" id="IPR035965">
    <property type="entry name" value="PAS-like_dom_sf"/>
</dbReference>
<name>A0A1H9DT50_9BURK</name>
<gene>
    <name evidence="6" type="ORF">SAMN02982919_00118</name>
</gene>
<feature type="active site" evidence="1">
    <location>
        <position position="35"/>
    </location>
</feature>
<dbReference type="InterPro" id="IPR035909">
    <property type="entry name" value="CheB_C"/>
</dbReference>
<dbReference type="PROSITE" id="PS50113">
    <property type="entry name" value="PAC"/>
    <property type="match status" value="1"/>
</dbReference>
<dbReference type="GO" id="GO:0006935">
    <property type="term" value="P:chemotaxis"/>
    <property type="evidence" value="ECO:0007669"/>
    <property type="project" value="UniProtKB-UniRule"/>
</dbReference>
<keyword evidence="1" id="KW-0145">Chemotaxis</keyword>
<dbReference type="GO" id="GO:0008984">
    <property type="term" value="F:protein-glutamate methylesterase activity"/>
    <property type="evidence" value="ECO:0007669"/>
    <property type="project" value="InterPro"/>
</dbReference>
<feature type="compositionally biased region" description="Polar residues" evidence="2">
    <location>
        <begin position="691"/>
        <end position="709"/>
    </location>
</feature>
<feature type="region of interest" description="Disordered" evidence="2">
    <location>
        <begin position="691"/>
        <end position="719"/>
    </location>
</feature>
<dbReference type="GO" id="GO:0000156">
    <property type="term" value="F:phosphorelay response regulator activity"/>
    <property type="evidence" value="ECO:0007669"/>
    <property type="project" value="InterPro"/>
</dbReference>
<dbReference type="RefSeq" id="WP_245751184.1">
    <property type="nucleotide sequence ID" value="NZ_FOGD01000001.1"/>
</dbReference>
<dbReference type="PANTHER" id="PTHR24422">
    <property type="entry name" value="CHEMOTAXIS PROTEIN METHYLTRANSFERASE"/>
    <property type="match status" value="1"/>
</dbReference>
<evidence type="ECO:0000313" key="6">
    <source>
        <dbReference type="EMBL" id="SEQ16649.1"/>
    </source>
</evidence>
<dbReference type="STRING" id="180197.SAMN02982919_00118"/>
<evidence type="ECO:0000259" key="5">
    <source>
        <dbReference type="PROSITE" id="PS50123"/>
    </source>
</evidence>
<dbReference type="CDD" id="cd02440">
    <property type="entry name" value="AdoMet_MTases"/>
    <property type="match status" value="1"/>
</dbReference>
<dbReference type="CDD" id="cd16434">
    <property type="entry name" value="CheB-CheR_fusion"/>
    <property type="match status" value="1"/>
</dbReference>
<proteinExistence type="predicted"/>
<dbReference type="Pfam" id="PF01339">
    <property type="entry name" value="CheB_methylest"/>
    <property type="match status" value="1"/>
</dbReference>
<sequence>MRHAAYLRMVSSNTHRSSNTPAVVHSTRIVGVGASAGGLAALELFFSHVAPDSGLAYVVVQHMAPSYKAMLGTLLQRVTTLPVHEATQGLAPAPNAVYVIPPGCELTLVQGCLHLNPTRQARGPRLPINVLFQSLAQEQRQRAIGVVLSGMGADGTLGLQAIQGQDGLTLAQEPSSAQFDSMPHSAIAAGCVNIVALAQELPQRIITAIMQAAATAPSTQPQPDDAASALDTIVRLLREHSKHDLSLYKPSTLLRRIERRVAVYGLSSIADYAAFLPDNPRELDVLFAEMLIGVTSFFRDAAVWSDVQNLAWPPLLAQHPSNSPLRAWVVGCSSGEEAYSLAMTFQEAQDSLPHTAAQTLQIFATDLSAEAIAVARKGWYPAKWLAEMAPARRARFFVAQDDGGRIIKSIRDMVLFAQHDVIIDPPFTKLDFLSCRNLLIYFKAALQQRLIPLFHFSLRPGGILLLGASETVGPARRLFSPLGVKSRLYRRNDQPLSAGAVDFPVNRHAALRKTAPETLVSTSSTHPGSLQALADQVLLQTFSPPAVLVNAAGDILYISGRTGRYLEPAAGKANWNLHVMARPGIRTQLAVALRHALQEHRTVELHDLPLEDDRTRTLHLTVQAVQEPKALEGMAMVVFREVALPKRRQAKKANAANPVDTALVQELGHAREEIRALRQEMQASQEALQAANESLQSANEELQSANEELTTSKEEAQSMNEELQTINAELQTKLDDLALAQSDMQNLLNSTDIATLFLDNDLNVRRFTEQATSIFHLRDGDVGRPLSDLASALNYPALHSDVQDTLRTLASSDKQIATTDGRWFSVRIMPYRTLTNMIQGAVLTFVDITKAKELEFRLREGYSQP</sequence>
<dbReference type="Pfam" id="PF13596">
    <property type="entry name" value="PAS_10"/>
    <property type="match status" value="1"/>
</dbReference>
<dbReference type="PROSITE" id="PS50123">
    <property type="entry name" value="CHER"/>
    <property type="match status" value="1"/>
</dbReference>
<feature type="domain" description="PAC" evidence="3">
    <location>
        <begin position="810"/>
        <end position="860"/>
    </location>
</feature>
<dbReference type="SMART" id="SM00138">
    <property type="entry name" value="MeTrc"/>
    <property type="match status" value="1"/>
</dbReference>
<dbReference type="PRINTS" id="PR00996">
    <property type="entry name" value="CHERMTFRASE"/>
</dbReference>
<dbReference type="InterPro" id="IPR000700">
    <property type="entry name" value="PAS-assoc_C"/>
</dbReference>
<dbReference type="SUPFAM" id="SSF57997">
    <property type="entry name" value="Tropomyosin"/>
    <property type="match status" value="1"/>
</dbReference>
<dbReference type="SUPFAM" id="SSF47757">
    <property type="entry name" value="Chemotaxis receptor methyltransferase CheR, N-terminal domain"/>
    <property type="match status" value="1"/>
</dbReference>
<dbReference type="EMBL" id="FOGD01000001">
    <property type="protein sequence ID" value="SEQ16649.1"/>
    <property type="molecule type" value="Genomic_DNA"/>
</dbReference>